<dbReference type="InterPro" id="IPR029151">
    <property type="entry name" value="Sensor-like_sf"/>
</dbReference>
<dbReference type="InterPro" id="IPR001633">
    <property type="entry name" value="EAL_dom"/>
</dbReference>
<dbReference type="SUPFAM" id="SSF141868">
    <property type="entry name" value="EAL domain-like"/>
    <property type="match status" value="1"/>
</dbReference>
<gene>
    <name evidence="2" type="ORF">SNE35_20820</name>
</gene>
<dbReference type="InterPro" id="IPR050706">
    <property type="entry name" value="Cyclic-di-GMP_PDE-like"/>
</dbReference>
<dbReference type="EMBL" id="JAXCLA010000007">
    <property type="protein sequence ID" value="MDY0746968.1"/>
    <property type="molecule type" value="Genomic_DNA"/>
</dbReference>
<evidence type="ECO:0000313" key="3">
    <source>
        <dbReference type="Proteomes" id="UP001285263"/>
    </source>
</evidence>
<dbReference type="PANTHER" id="PTHR33121">
    <property type="entry name" value="CYCLIC DI-GMP PHOSPHODIESTERASE PDEF"/>
    <property type="match status" value="1"/>
</dbReference>
<proteinExistence type="predicted"/>
<keyword evidence="3" id="KW-1185">Reference proteome</keyword>
<dbReference type="RefSeq" id="WP_320424938.1">
    <property type="nucleotide sequence ID" value="NZ_JAXCLA010000007.1"/>
</dbReference>
<reference evidence="2 3" key="1">
    <citation type="submission" date="2023-11" db="EMBL/GenBank/DDBJ databases">
        <title>Paucibacter sp. nov., isolated from fresh soil in Korea.</title>
        <authorList>
            <person name="Le N.T.T."/>
        </authorList>
    </citation>
    <scope>NUCLEOTIDE SEQUENCE [LARGE SCALE GENOMIC DNA]</scope>
    <source>
        <strain evidence="2 3">R3-3</strain>
    </source>
</reference>
<feature type="domain" description="EAL" evidence="1">
    <location>
        <begin position="17"/>
        <end position="271"/>
    </location>
</feature>
<dbReference type="Gene3D" id="3.30.450.20">
    <property type="entry name" value="PAS domain"/>
    <property type="match status" value="1"/>
</dbReference>
<dbReference type="PROSITE" id="PS50883">
    <property type="entry name" value="EAL"/>
    <property type="match status" value="1"/>
</dbReference>
<organism evidence="2 3">
    <name type="scientific">Roseateles agri</name>
    <dbReference type="NCBI Taxonomy" id="3098619"/>
    <lineage>
        <taxon>Bacteria</taxon>
        <taxon>Pseudomonadati</taxon>
        <taxon>Pseudomonadota</taxon>
        <taxon>Betaproteobacteria</taxon>
        <taxon>Burkholderiales</taxon>
        <taxon>Sphaerotilaceae</taxon>
        <taxon>Roseateles</taxon>
    </lineage>
</organism>
<protein>
    <submittedName>
        <fullName evidence="2">EAL domain-containing protein</fullName>
    </submittedName>
</protein>
<accession>A0ABU5DKY5</accession>
<dbReference type="Gene3D" id="3.20.20.450">
    <property type="entry name" value="EAL domain"/>
    <property type="match status" value="1"/>
</dbReference>
<dbReference type="Proteomes" id="UP001285263">
    <property type="component" value="Unassembled WGS sequence"/>
</dbReference>
<dbReference type="SUPFAM" id="SSF103190">
    <property type="entry name" value="Sensory domain-like"/>
    <property type="match status" value="1"/>
</dbReference>
<sequence length="426" mass="47338">MTSAPDTAFAPLYDTLSQQADGPWRAAFNGMTLDTHFQPIYSFPHRRTIGHEALLRITDAEGRAVPPLHFFAGLQGFDQQLMGDRLARLLHLHNFVRQQDPDGWLFVNIHPAVFVHCAREPELLQLWSGVIERLGVPSRRMVFEVTEDVMALDADFEAAVASARTTGCLLALDDFGAGHSNFDRVWRVQPEIVKLDRSLLRRAVASPRIARVMTQMVSLLHECGALVLLEGVETRDEGLLALDADVDLVQGFAFGRPAPGLIGADQVSSEMEEVWARLGERHAEDRVAHTQRMTPYSVALKKALPALRQGQPLHQACAALLALPGVQLCYLLDEQGADTCPPVAPARPQLSQRDLRFEPLEHAGTARWARRPYFRRAVAELGQIQVTRPYLSLKGARMCVTMSTAFWSQAKMQVICVDLDGAVEEE</sequence>
<name>A0ABU5DKY5_9BURK</name>
<dbReference type="CDD" id="cd01948">
    <property type="entry name" value="EAL"/>
    <property type="match status" value="1"/>
</dbReference>
<evidence type="ECO:0000259" key="1">
    <source>
        <dbReference type="PROSITE" id="PS50883"/>
    </source>
</evidence>
<comment type="caution">
    <text evidence="2">The sequence shown here is derived from an EMBL/GenBank/DDBJ whole genome shotgun (WGS) entry which is preliminary data.</text>
</comment>
<dbReference type="Pfam" id="PF00563">
    <property type="entry name" value="EAL"/>
    <property type="match status" value="1"/>
</dbReference>
<dbReference type="InterPro" id="IPR035919">
    <property type="entry name" value="EAL_sf"/>
</dbReference>
<dbReference type="PANTHER" id="PTHR33121:SF70">
    <property type="entry name" value="SIGNALING PROTEIN YKOW"/>
    <property type="match status" value="1"/>
</dbReference>
<evidence type="ECO:0000313" key="2">
    <source>
        <dbReference type="EMBL" id="MDY0746968.1"/>
    </source>
</evidence>
<dbReference type="SMART" id="SM00052">
    <property type="entry name" value="EAL"/>
    <property type="match status" value="1"/>
</dbReference>